<organism evidence="1 2">
    <name type="scientific">Acinetobacter venetianus (strain ATCC 31012 / DSM 23050 / BCRC 14357 / CCUG 45561 / CIP 110063 / KCTC 2702 / LMG 19082 / RAG-1)</name>
    <dbReference type="NCBI Taxonomy" id="1191460"/>
    <lineage>
        <taxon>Bacteria</taxon>
        <taxon>Pseudomonadati</taxon>
        <taxon>Pseudomonadota</taxon>
        <taxon>Gammaproteobacteria</taxon>
        <taxon>Moraxellales</taxon>
        <taxon>Moraxellaceae</taxon>
        <taxon>Acinetobacter</taxon>
    </lineage>
</organism>
<dbReference type="Gene3D" id="3.40.1350.10">
    <property type="match status" value="1"/>
</dbReference>
<dbReference type="InterPro" id="IPR011856">
    <property type="entry name" value="tRNA_endonuc-like_dom_sf"/>
</dbReference>
<accession>N9A0A9</accession>
<dbReference type="Proteomes" id="UP000018445">
    <property type="component" value="Unassembled WGS sequence"/>
</dbReference>
<dbReference type="EMBL" id="APPO01000011">
    <property type="protein sequence ID" value="ENV37473.1"/>
    <property type="molecule type" value="Genomic_DNA"/>
</dbReference>
<sequence length="356" mass="41711">MKRQNRKFEKFDAFELFSAYTSKYSINIQDESSLNTFLKEIRKSIEGSQKTPITIHGKRIEMLFAYVTGALGSVKLVKQEDAGNLFTAKSDIEMPDYRVILNDDEQILVEVKSFNSKDPYKKFELQKKYFNKLKKYADIMNVALYISVYFRLFNHWVLLPIKAFNDENDKYTIDYIQAMARSEMSKIGDCMLATTPDIEIRILTDEENAHELPRDNSNKVLFLPKKTEIFCNGNMLNTELENQLAFYFMRYSSWIENVHELIIENNKVYGVRFVYSGEKIDGQPFAHLGWRSSMIAEFFKTLTIKDDKVIATESFLNPSEFSIQIPDNYAENYNDLPLWIFIQEPNYEKIKRVGPL</sequence>
<dbReference type="GO" id="GO:0003676">
    <property type="term" value="F:nucleic acid binding"/>
    <property type="evidence" value="ECO:0007669"/>
    <property type="project" value="InterPro"/>
</dbReference>
<dbReference type="GeneID" id="58194476"/>
<dbReference type="AlphaFoldDB" id="N9A0A9"/>
<gene>
    <name evidence="1" type="ORF">F959_01596</name>
</gene>
<evidence type="ECO:0000313" key="1">
    <source>
        <dbReference type="EMBL" id="ENV37473.1"/>
    </source>
</evidence>
<comment type="caution">
    <text evidence="1">The sequence shown here is derived from an EMBL/GenBank/DDBJ whole genome shotgun (WGS) entry which is preliminary data.</text>
</comment>
<reference evidence="1 2" key="1">
    <citation type="submission" date="2013-02" db="EMBL/GenBank/DDBJ databases">
        <title>The Genome Sequence of Acinetobacter venetianus CIP 110063.</title>
        <authorList>
            <consortium name="The Broad Institute Genome Sequencing Platform"/>
            <consortium name="The Broad Institute Genome Sequencing Center for Infectious Disease"/>
            <person name="Cerqueira G."/>
            <person name="Feldgarden M."/>
            <person name="Courvalin P."/>
            <person name="Perichon B."/>
            <person name="Grillot-Courvalin C."/>
            <person name="Clermont D."/>
            <person name="Rocha E."/>
            <person name="Yoon E.-J."/>
            <person name="Nemec A."/>
            <person name="Walker B."/>
            <person name="Young S.K."/>
            <person name="Zeng Q."/>
            <person name="Gargeya S."/>
            <person name="Fitzgerald M."/>
            <person name="Haas B."/>
            <person name="Abouelleil A."/>
            <person name="Alvarado L."/>
            <person name="Arachchi H.M."/>
            <person name="Berlin A.M."/>
            <person name="Chapman S.B."/>
            <person name="Dewar J."/>
            <person name="Goldberg J."/>
            <person name="Griggs A."/>
            <person name="Gujja S."/>
            <person name="Hansen M."/>
            <person name="Howarth C."/>
            <person name="Imamovic A."/>
            <person name="Larimer J."/>
            <person name="McCowan C."/>
            <person name="Murphy C."/>
            <person name="Neiman D."/>
            <person name="Pearson M."/>
            <person name="Priest M."/>
            <person name="Roberts A."/>
            <person name="Saif S."/>
            <person name="Shea T."/>
            <person name="Sisk P."/>
            <person name="Sykes S."/>
            <person name="Wortman J."/>
            <person name="Nusbaum C."/>
            <person name="Birren B."/>
        </authorList>
    </citation>
    <scope>NUCLEOTIDE SEQUENCE [LARGE SCALE GENOMIC DNA]</scope>
    <source>
        <strain evidence="2">ATCC 31012 / DSM 23050 / BCRC 14357 / CCUG 45561 / CIP 110063 / KCTC 2702 / LMG 19082 / RAG-1</strain>
    </source>
</reference>
<dbReference type="PATRIC" id="fig|1191460.12.peg.1582"/>
<evidence type="ECO:0000313" key="2">
    <source>
        <dbReference type="Proteomes" id="UP000018445"/>
    </source>
</evidence>
<keyword evidence="2" id="KW-1185">Reference proteome</keyword>
<dbReference type="RefSeq" id="WP_004878917.1">
    <property type="nucleotide sequence ID" value="NZ_AKIQ01000030.1"/>
</dbReference>
<protein>
    <submittedName>
        <fullName evidence="1">Uncharacterized protein</fullName>
    </submittedName>
</protein>
<proteinExistence type="predicted"/>
<name>N9A0A9_ACIVR</name>
<dbReference type="HOGENOM" id="CLU_801355_0_0_6"/>
<dbReference type="OrthoDB" id="9181378at2"/>
<dbReference type="eggNOG" id="ENOG5033RJC">
    <property type="taxonomic scope" value="Bacteria"/>
</dbReference>